<keyword evidence="2" id="KW-1185">Reference proteome</keyword>
<dbReference type="HOGENOM" id="CLU_1797064_0_0_1"/>
<organism evidence="1 2">
    <name type="scientific">Paracoccidioides lutzii (strain ATCC MYA-826 / Pb01)</name>
    <name type="common">Paracoccidioides brasiliensis</name>
    <dbReference type="NCBI Taxonomy" id="502779"/>
    <lineage>
        <taxon>Eukaryota</taxon>
        <taxon>Fungi</taxon>
        <taxon>Dikarya</taxon>
        <taxon>Ascomycota</taxon>
        <taxon>Pezizomycotina</taxon>
        <taxon>Eurotiomycetes</taxon>
        <taxon>Eurotiomycetidae</taxon>
        <taxon>Onygenales</taxon>
        <taxon>Ajellomycetaceae</taxon>
        <taxon>Paracoccidioides</taxon>
    </lineage>
</organism>
<sequence length="144" mass="15908">MSEALTILAFQALKLSSVQCPPSLLVPNPRDPTAAEQPGRLPVPTPGFRGVLIGSGASFSTARCAVTPSGQRQGCWIRPFVFAFALNPSMTRWKRGQAHHINSSGRRICFETFVVEYETLSFFGRRFSFFHFDPFLLSKPSPSS</sequence>
<accession>A0A0A2VIH2</accession>
<dbReference type="KEGG" id="pbl:PAAG_12645"/>
<dbReference type="RefSeq" id="XP_015702273.1">
    <property type="nucleotide sequence ID" value="XM_015848111.1"/>
</dbReference>
<gene>
    <name evidence="1" type="ORF">PAAG_12645</name>
</gene>
<dbReference type="Proteomes" id="UP000002059">
    <property type="component" value="Partially assembled WGS sequence"/>
</dbReference>
<name>A0A0A2VIH2_PARBA</name>
<evidence type="ECO:0000313" key="2">
    <source>
        <dbReference type="Proteomes" id="UP000002059"/>
    </source>
</evidence>
<dbReference type="EMBL" id="KN294039">
    <property type="protein sequence ID" value="KGQ00689.1"/>
    <property type="molecule type" value="Genomic_DNA"/>
</dbReference>
<proteinExistence type="predicted"/>
<evidence type="ECO:0000313" key="1">
    <source>
        <dbReference type="EMBL" id="KGQ00689.1"/>
    </source>
</evidence>
<reference evidence="1 2" key="1">
    <citation type="journal article" date="2011" name="PLoS Genet.">
        <title>Comparative genomic analysis of human fungal pathogens causing paracoccidioidomycosis.</title>
        <authorList>
            <person name="Desjardins C.A."/>
            <person name="Champion M.D."/>
            <person name="Holder J.W."/>
            <person name="Muszewska A."/>
            <person name="Goldberg J."/>
            <person name="Bailao A.M."/>
            <person name="Brigido M.M."/>
            <person name="Ferreira M.E."/>
            <person name="Garcia A.M."/>
            <person name="Grynberg M."/>
            <person name="Gujja S."/>
            <person name="Heiman D.I."/>
            <person name="Henn M.R."/>
            <person name="Kodira C.D."/>
            <person name="Leon-Narvaez H."/>
            <person name="Longo L.V."/>
            <person name="Ma L.J."/>
            <person name="Malavazi I."/>
            <person name="Matsuo A.L."/>
            <person name="Morais F.V."/>
            <person name="Pereira M."/>
            <person name="Rodriguez-Brito S."/>
            <person name="Sakthikumar S."/>
            <person name="Salem-Izacc S.M."/>
            <person name="Sykes S.M."/>
            <person name="Teixeira M.M."/>
            <person name="Vallejo M.C."/>
            <person name="Walter M.E."/>
            <person name="Yandava C."/>
            <person name="Young S."/>
            <person name="Zeng Q."/>
            <person name="Zucker J."/>
            <person name="Felipe M.S."/>
            <person name="Goldman G.H."/>
            <person name="Haas B.J."/>
            <person name="McEwen J.G."/>
            <person name="Nino-Vega G."/>
            <person name="Puccia R."/>
            <person name="San-Blas G."/>
            <person name="Soares C.M."/>
            <person name="Birren B.W."/>
            <person name="Cuomo C.A."/>
        </authorList>
    </citation>
    <scope>NUCLEOTIDE SEQUENCE [LARGE SCALE GENOMIC DNA]</scope>
    <source>
        <strain evidence="2">ATCC MYA-826 / Pb01</strain>
    </source>
</reference>
<dbReference type="VEuPathDB" id="FungiDB:PAAG_12645"/>
<protein>
    <submittedName>
        <fullName evidence="1">Uncharacterized protein</fullName>
    </submittedName>
</protein>
<dbReference type="AlphaFoldDB" id="A0A0A2VIH2"/>
<dbReference type="GeneID" id="26971232"/>